<evidence type="ECO:0000313" key="2">
    <source>
        <dbReference type="EMBL" id="KAJ7189600.1"/>
    </source>
</evidence>
<feature type="region of interest" description="Disordered" evidence="1">
    <location>
        <begin position="293"/>
        <end position="326"/>
    </location>
</feature>
<organism evidence="2 3">
    <name type="scientific">Mycena pura</name>
    <dbReference type="NCBI Taxonomy" id="153505"/>
    <lineage>
        <taxon>Eukaryota</taxon>
        <taxon>Fungi</taxon>
        <taxon>Dikarya</taxon>
        <taxon>Basidiomycota</taxon>
        <taxon>Agaricomycotina</taxon>
        <taxon>Agaricomycetes</taxon>
        <taxon>Agaricomycetidae</taxon>
        <taxon>Agaricales</taxon>
        <taxon>Marasmiineae</taxon>
        <taxon>Mycenaceae</taxon>
        <taxon>Mycena</taxon>
    </lineage>
</organism>
<gene>
    <name evidence="2" type="ORF">GGX14DRAFT_608891</name>
</gene>
<feature type="region of interest" description="Disordered" evidence="1">
    <location>
        <begin position="213"/>
        <end position="240"/>
    </location>
</feature>
<accession>A0AAD6UKH4</accession>
<protein>
    <submittedName>
        <fullName evidence="2">Uncharacterized protein</fullName>
    </submittedName>
</protein>
<sequence>MNGMSAHSTSSPASSRGRIAGSRFRAGFAVLQRCGSASGPALDDIRLRRCANEPPSGITQKEKEHSGRSDNGCPRKPVYELLPQPQEDFGRDIGDDYGAQHHWEEKEENNENHNGTDLEAFKGIRHRCGSGTRHARGGASPAANASAALLFLIRGLEVLFVAICFAWWKGVSRSLAGHFAPPAQSTAVFDDETAREDSEVSLTIESKKAWPQTACSPSVPTGRTSCASTTPSHTTNRRPASMEAQRILMGETQASAMTYGLGLAMEDGMYTMLAHNGRGGARLDVLPARPLAVQQAPTPAQPRSQSPSAEQAPHDESHEGRKHHEINWKAGLEKRLKGAASIQCARGAQQPCPAAARATASERLSAPAAPSEPERRELPVPAAVRCRAAADVRGGCGCKTYDLFNGMQTTFVETETV</sequence>
<evidence type="ECO:0000256" key="1">
    <source>
        <dbReference type="SAM" id="MobiDB-lite"/>
    </source>
</evidence>
<feature type="region of interest" description="Disordered" evidence="1">
    <location>
        <begin position="355"/>
        <end position="376"/>
    </location>
</feature>
<keyword evidence="3" id="KW-1185">Reference proteome</keyword>
<feature type="region of interest" description="Disordered" evidence="1">
    <location>
        <begin position="37"/>
        <end position="76"/>
    </location>
</feature>
<evidence type="ECO:0000313" key="3">
    <source>
        <dbReference type="Proteomes" id="UP001219525"/>
    </source>
</evidence>
<proteinExistence type="predicted"/>
<feature type="compositionally biased region" description="Polar residues" evidence="1">
    <location>
        <begin position="295"/>
        <end position="309"/>
    </location>
</feature>
<comment type="caution">
    <text evidence="2">The sequence shown here is derived from an EMBL/GenBank/DDBJ whole genome shotgun (WGS) entry which is preliminary data.</text>
</comment>
<dbReference type="Proteomes" id="UP001219525">
    <property type="component" value="Unassembled WGS sequence"/>
</dbReference>
<name>A0AAD6UKH4_9AGAR</name>
<feature type="compositionally biased region" description="Polar residues" evidence="1">
    <location>
        <begin position="213"/>
        <end position="238"/>
    </location>
</feature>
<dbReference type="EMBL" id="JARJCW010000172">
    <property type="protein sequence ID" value="KAJ7189600.1"/>
    <property type="molecule type" value="Genomic_DNA"/>
</dbReference>
<dbReference type="AlphaFoldDB" id="A0AAD6UKH4"/>
<reference evidence="2" key="1">
    <citation type="submission" date="2023-03" db="EMBL/GenBank/DDBJ databases">
        <title>Massive genome expansion in bonnet fungi (Mycena s.s.) driven by repeated elements and novel gene families across ecological guilds.</title>
        <authorList>
            <consortium name="Lawrence Berkeley National Laboratory"/>
            <person name="Harder C.B."/>
            <person name="Miyauchi S."/>
            <person name="Viragh M."/>
            <person name="Kuo A."/>
            <person name="Thoen E."/>
            <person name="Andreopoulos B."/>
            <person name="Lu D."/>
            <person name="Skrede I."/>
            <person name="Drula E."/>
            <person name="Henrissat B."/>
            <person name="Morin E."/>
            <person name="Kohler A."/>
            <person name="Barry K."/>
            <person name="LaButti K."/>
            <person name="Morin E."/>
            <person name="Salamov A."/>
            <person name="Lipzen A."/>
            <person name="Mereny Z."/>
            <person name="Hegedus B."/>
            <person name="Baldrian P."/>
            <person name="Stursova M."/>
            <person name="Weitz H."/>
            <person name="Taylor A."/>
            <person name="Grigoriev I.V."/>
            <person name="Nagy L.G."/>
            <person name="Martin F."/>
            <person name="Kauserud H."/>
        </authorList>
    </citation>
    <scope>NUCLEOTIDE SEQUENCE</scope>
    <source>
        <strain evidence="2">9144</strain>
    </source>
</reference>